<comment type="subcellular location">
    <subcellularLocation>
        <location evidence="1">Nucleus</location>
    </subcellularLocation>
</comment>
<dbReference type="FunFam" id="3.30.160.60:FF:001506">
    <property type="entry name" value="Zinc finger protein"/>
    <property type="match status" value="1"/>
</dbReference>
<dbReference type="GO" id="GO:0000981">
    <property type="term" value="F:DNA-binding transcription factor activity, RNA polymerase II-specific"/>
    <property type="evidence" value="ECO:0007669"/>
    <property type="project" value="TreeGrafter"/>
</dbReference>
<keyword evidence="7" id="KW-0805">Transcription regulation</keyword>
<feature type="domain" description="C2H2-type" evidence="12">
    <location>
        <begin position="471"/>
        <end position="493"/>
    </location>
</feature>
<feature type="compositionally biased region" description="Polar residues" evidence="11">
    <location>
        <begin position="414"/>
        <end position="423"/>
    </location>
</feature>
<dbReference type="Pfam" id="PF00096">
    <property type="entry name" value="zf-C2H2"/>
    <property type="match status" value="2"/>
</dbReference>
<feature type="compositionally biased region" description="Gly residues" evidence="11">
    <location>
        <begin position="359"/>
        <end position="370"/>
    </location>
</feature>
<evidence type="ECO:0000259" key="12">
    <source>
        <dbReference type="PROSITE" id="PS50157"/>
    </source>
</evidence>
<evidence type="ECO:0000256" key="3">
    <source>
        <dbReference type="ARBA" id="ARBA00022723"/>
    </source>
</evidence>
<dbReference type="InterPro" id="IPR036236">
    <property type="entry name" value="Znf_C2H2_sf"/>
</dbReference>
<dbReference type="GO" id="GO:0008270">
    <property type="term" value="F:zinc ion binding"/>
    <property type="evidence" value="ECO:0007669"/>
    <property type="project" value="UniProtKB-KW"/>
</dbReference>
<dbReference type="FunFam" id="3.30.160.60:FF:001499">
    <property type="entry name" value="Zinc finger protein"/>
    <property type="match status" value="1"/>
</dbReference>
<evidence type="ECO:0000256" key="1">
    <source>
        <dbReference type="ARBA" id="ARBA00004123"/>
    </source>
</evidence>
<dbReference type="PROSITE" id="PS00028">
    <property type="entry name" value="ZINC_FINGER_C2H2_1"/>
    <property type="match status" value="2"/>
</dbReference>
<proteinExistence type="inferred from homology"/>
<protein>
    <recommendedName>
        <fullName evidence="12">C2H2-type domain-containing protein</fullName>
    </recommendedName>
</protein>
<dbReference type="GO" id="GO:0009880">
    <property type="term" value="P:embryonic pattern specification"/>
    <property type="evidence" value="ECO:0007669"/>
    <property type="project" value="TreeGrafter"/>
</dbReference>
<dbReference type="GO" id="GO:0005634">
    <property type="term" value="C:nucleus"/>
    <property type="evidence" value="ECO:0007669"/>
    <property type="project" value="UniProtKB-SubCell"/>
</dbReference>
<evidence type="ECO:0000256" key="11">
    <source>
        <dbReference type="SAM" id="MobiDB-lite"/>
    </source>
</evidence>
<keyword evidence="5" id="KW-0863">Zinc-finger</keyword>
<evidence type="ECO:0000256" key="10">
    <source>
        <dbReference type="ARBA" id="ARBA00023242"/>
    </source>
</evidence>
<dbReference type="PANTHER" id="PTHR14196:SF10">
    <property type="entry name" value="C2H2-TYPE DOMAIN-CONTAINING PROTEIN"/>
    <property type="match status" value="1"/>
</dbReference>
<keyword evidence="10" id="KW-0539">Nucleus</keyword>
<dbReference type="SUPFAM" id="SSF57667">
    <property type="entry name" value="beta-beta-alpha zinc fingers"/>
    <property type="match status" value="1"/>
</dbReference>
<evidence type="ECO:0000256" key="2">
    <source>
        <dbReference type="ARBA" id="ARBA00006991"/>
    </source>
</evidence>
<dbReference type="VEuPathDB" id="VectorBase:PPAPM1_008421"/>
<keyword evidence="3" id="KW-0479">Metal-binding</keyword>
<dbReference type="GO" id="GO:0000977">
    <property type="term" value="F:RNA polymerase II transcription regulatory region sequence-specific DNA binding"/>
    <property type="evidence" value="ECO:0007669"/>
    <property type="project" value="TreeGrafter"/>
</dbReference>
<evidence type="ECO:0000256" key="8">
    <source>
        <dbReference type="ARBA" id="ARBA00023125"/>
    </source>
</evidence>
<dbReference type="PANTHER" id="PTHR14196">
    <property type="entry name" value="ODD-SKIPPED - RELATED"/>
    <property type="match status" value="1"/>
</dbReference>
<dbReference type="InterPro" id="IPR013087">
    <property type="entry name" value="Znf_C2H2_type"/>
</dbReference>
<keyword evidence="14" id="KW-1185">Reference proteome</keyword>
<dbReference type="PROSITE" id="PS50157">
    <property type="entry name" value="ZINC_FINGER_C2H2_2"/>
    <property type="match status" value="2"/>
</dbReference>
<evidence type="ECO:0000256" key="4">
    <source>
        <dbReference type="ARBA" id="ARBA00022737"/>
    </source>
</evidence>
<keyword evidence="8" id="KW-0238">DNA-binding</keyword>
<organism evidence="13 14">
    <name type="scientific">Phlebotomus papatasi</name>
    <name type="common">Sandfly</name>
    <dbReference type="NCBI Taxonomy" id="29031"/>
    <lineage>
        <taxon>Eukaryota</taxon>
        <taxon>Metazoa</taxon>
        <taxon>Ecdysozoa</taxon>
        <taxon>Arthropoda</taxon>
        <taxon>Hexapoda</taxon>
        <taxon>Insecta</taxon>
        <taxon>Pterygota</taxon>
        <taxon>Neoptera</taxon>
        <taxon>Endopterygota</taxon>
        <taxon>Diptera</taxon>
        <taxon>Nematocera</taxon>
        <taxon>Psychodoidea</taxon>
        <taxon>Psychodidae</taxon>
        <taxon>Phlebotomus</taxon>
        <taxon>Phlebotomus</taxon>
    </lineage>
</organism>
<feature type="region of interest" description="Disordered" evidence="11">
    <location>
        <begin position="113"/>
        <end position="133"/>
    </location>
</feature>
<dbReference type="Gene3D" id="3.30.160.60">
    <property type="entry name" value="Classic Zinc Finger"/>
    <property type="match status" value="2"/>
</dbReference>
<keyword evidence="6" id="KW-0862">Zinc</keyword>
<evidence type="ECO:0000256" key="6">
    <source>
        <dbReference type="ARBA" id="ARBA00022833"/>
    </source>
</evidence>
<dbReference type="GO" id="GO:0048619">
    <property type="term" value="P:embryonic hindgut morphogenesis"/>
    <property type="evidence" value="ECO:0007669"/>
    <property type="project" value="TreeGrafter"/>
</dbReference>
<keyword evidence="4" id="KW-0677">Repeat</keyword>
<dbReference type="AlphaFoldDB" id="A0A1B0GM25"/>
<dbReference type="InterPro" id="IPR050717">
    <property type="entry name" value="C2H2-ZF_Transcription_Reg"/>
</dbReference>
<evidence type="ECO:0000256" key="9">
    <source>
        <dbReference type="ARBA" id="ARBA00023163"/>
    </source>
</evidence>
<dbReference type="Proteomes" id="UP000092462">
    <property type="component" value="Unassembled WGS sequence"/>
</dbReference>
<evidence type="ECO:0000313" key="13">
    <source>
        <dbReference type="EnsemblMetazoa" id="PPAI000190-PA"/>
    </source>
</evidence>
<sequence length="499" mass="53528">MTTQNESEVESLLMSPCWSQGQNGSQDQYMLEGHKLLLEHDLDSLPSDSEAQKGSMDVLDNLLLNSQSINSSLAELKPLPPFTGYTGHLSINGISGHHYHAIAQRLPEENNNYSQSTYQANSGSSSTTDQNIVSSSTCLPDSVLNPDAPDTCLQDVKLFSDSAIDSKMYSVADSCVMSGSGGSGPDSVSSVRIYADSKELTEYDMSSIEDIAAIIGSAIADTTVPNQIENDDNNDTRDSWMDLDAWIDGACVQQDGKLIVAQQDSINEFVLPHSPGVQTAGSTLQSLLTHGYMPLLQNRLQNGPPIKVEAPTSSTPYCGDLISTSTSPPGSVVSTTDNMMLNGRYLPNQQSHHYQVNMAGGGGSGSGGSGLKADGLCSPELMGNYPHTTTTSTPTSAKNKRSRSQKKSQGQAQLGGSSTPASAVSYQASSDLGGLLSKEKPVHRCNICNRGFLNKSNIKVHLRTHTGEKPFRCDVCSKAFRQKAHLIKHQQIHKRIGRD</sequence>
<feature type="compositionally biased region" description="Low complexity" evidence="11">
    <location>
        <begin position="388"/>
        <end position="397"/>
    </location>
</feature>
<comment type="similarity">
    <text evidence="2">Belongs to the krueppel C2H2-type zinc-finger protein family.</text>
</comment>
<accession>A0A1B0GM25</accession>
<evidence type="ECO:0000256" key="5">
    <source>
        <dbReference type="ARBA" id="ARBA00022771"/>
    </source>
</evidence>
<dbReference type="EnsemblMetazoa" id="PPAI000190-RA">
    <property type="protein sequence ID" value="PPAI000190-PA"/>
    <property type="gene ID" value="PPAI000190"/>
</dbReference>
<dbReference type="VEuPathDB" id="VectorBase:PPAI000190"/>
<evidence type="ECO:0000256" key="7">
    <source>
        <dbReference type="ARBA" id="ARBA00023015"/>
    </source>
</evidence>
<reference evidence="13" key="1">
    <citation type="submission" date="2022-08" db="UniProtKB">
        <authorList>
            <consortium name="EnsemblMetazoa"/>
        </authorList>
    </citation>
    <scope>IDENTIFICATION</scope>
    <source>
        <strain evidence="13">Israel</strain>
    </source>
</reference>
<name>A0A1B0GM25_PHLPP</name>
<keyword evidence="9" id="KW-0804">Transcription</keyword>
<feature type="domain" description="C2H2-type" evidence="12">
    <location>
        <begin position="443"/>
        <end position="470"/>
    </location>
</feature>
<evidence type="ECO:0000313" key="14">
    <source>
        <dbReference type="Proteomes" id="UP000092462"/>
    </source>
</evidence>
<dbReference type="SMART" id="SM00355">
    <property type="entry name" value="ZnF_C2H2"/>
    <property type="match status" value="2"/>
</dbReference>
<dbReference type="EMBL" id="AJVK01020236">
    <property type="status" value="NOT_ANNOTATED_CDS"/>
    <property type="molecule type" value="Genomic_DNA"/>
</dbReference>
<feature type="region of interest" description="Disordered" evidence="11">
    <location>
        <begin position="354"/>
        <end position="423"/>
    </location>
</feature>